<name>A0A2Y9N2R9_DELLE</name>
<dbReference type="InterPro" id="IPR042222">
    <property type="entry name" value="Dynein_2_N"/>
</dbReference>
<dbReference type="FunFam" id="1.20.920.20:FF:000006">
    <property type="entry name" value="Dynein, axonemal, heavy chain 6"/>
    <property type="match status" value="1"/>
</dbReference>
<dbReference type="GO" id="GO:0051959">
    <property type="term" value="F:dynein light intermediate chain binding"/>
    <property type="evidence" value="ECO:0007669"/>
    <property type="project" value="InterPro"/>
</dbReference>
<dbReference type="FunFam" id="1.10.8.720:FF:000001">
    <property type="entry name" value="dynein heavy chain 7, axonemal"/>
    <property type="match status" value="1"/>
</dbReference>
<evidence type="ECO:0000256" key="11">
    <source>
        <dbReference type="ARBA" id="ARBA00022846"/>
    </source>
</evidence>
<dbReference type="Gene3D" id="1.10.472.130">
    <property type="match status" value="1"/>
</dbReference>
<evidence type="ECO:0000256" key="1">
    <source>
        <dbReference type="ARBA" id="ARBA00004230"/>
    </source>
</evidence>
<dbReference type="GO" id="GO:0045505">
    <property type="term" value="F:dynein intermediate chain binding"/>
    <property type="evidence" value="ECO:0007669"/>
    <property type="project" value="InterPro"/>
</dbReference>
<keyword evidence="14" id="KW-0969">Cilium</keyword>
<dbReference type="GO" id="GO:0003341">
    <property type="term" value="P:cilium movement"/>
    <property type="evidence" value="ECO:0007669"/>
    <property type="project" value="UniProtKB-ARBA"/>
</dbReference>
<dbReference type="FunFam" id="1.10.8.1220:FF:000001">
    <property type="entry name" value="Dynein axonemal heavy chain 5"/>
    <property type="match status" value="1"/>
</dbReference>
<dbReference type="InterPro" id="IPR013602">
    <property type="entry name" value="Dynein_heavy_linker"/>
</dbReference>
<dbReference type="FunFam" id="3.10.490.20:FF:000001">
    <property type="entry name" value="dynein heavy chain 7, axonemal"/>
    <property type="match status" value="1"/>
</dbReference>
<dbReference type="Pfam" id="PF12780">
    <property type="entry name" value="AAA_8"/>
    <property type="match status" value="1"/>
</dbReference>
<evidence type="ECO:0000256" key="14">
    <source>
        <dbReference type="ARBA" id="ARBA00023069"/>
    </source>
</evidence>
<keyword evidence="23" id="KW-1185">Reference proteome</keyword>
<dbReference type="InterPro" id="IPR041466">
    <property type="entry name" value="Dynein_AAA5_ext"/>
</dbReference>
<dbReference type="RefSeq" id="XP_022428500.1">
    <property type="nucleotide sequence ID" value="XM_022572792.2"/>
</dbReference>
<evidence type="ECO:0000256" key="21">
    <source>
        <dbReference type="SAM" id="MobiDB-lite"/>
    </source>
</evidence>
<keyword evidence="11" id="KW-0282">Flagellum</keyword>
<dbReference type="PANTHER" id="PTHR22878">
    <property type="entry name" value="DYNEIN HEAVY CHAIN 6, AXONEMAL-LIKE-RELATED"/>
    <property type="match status" value="1"/>
</dbReference>
<dbReference type="Gene3D" id="1.10.287.2620">
    <property type="match status" value="1"/>
</dbReference>
<keyword evidence="9" id="KW-0833">Ubl conjugation pathway</keyword>
<evidence type="ECO:0000256" key="18">
    <source>
        <dbReference type="ARBA" id="ARBA00057074"/>
    </source>
</evidence>
<evidence type="ECO:0000256" key="15">
    <source>
        <dbReference type="ARBA" id="ARBA00023175"/>
    </source>
</evidence>
<dbReference type="FunFam" id="1.20.58.1120:FF:000005">
    <property type="entry name" value="Dynein, axonemal, heavy chain 12"/>
    <property type="match status" value="1"/>
</dbReference>
<comment type="similarity">
    <text evidence="3">Belongs to the dynein heavy chain family.</text>
</comment>
<dbReference type="GO" id="GO:0005874">
    <property type="term" value="C:microtubule"/>
    <property type="evidence" value="ECO:0007669"/>
    <property type="project" value="UniProtKB-KW"/>
</dbReference>
<dbReference type="GO" id="GO:0005524">
    <property type="term" value="F:ATP binding"/>
    <property type="evidence" value="ECO:0007669"/>
    <property type="project" value="UniProtKB-KW"/>
</dbReference>
<dbReference type="FunFam" id="1.20.920.30:FF:000002">
    <property type="entry name" value="Dynein axonemal heavy chain 3"/>
    <property type="match status" value="1"/>
</dbReference>
<evidence type="ECO:0000256" key="20">
    <source>
        <dbReference type="SAM" id="Coils"/>
    </source>
</evidence>
<dbReference type="Pfam" id="PF08393">
    <property type="entry name" value="DHC_N2"/>
    <property type="match status" value="1"/>
</dbReference>
<keyword evidence="7" id="KW-0677">Repeat</keyword>
<comment type="function">
    <text evidence="18">Force generating protein of respiratory cilia. Produces force towards the minus ends of microtubules. Dynein has ATPase activity; the force-producing power stroke is thought to occur on release of ADP. Involved in sperm motility; implicated in sperm flagellar assembly.</text>
</comment>
<dbReference type="Pfam" id="PF18199">
    <property type="entry name" value="Dynein_C"/>
    <property type="match status" value="1"/>
</dbReference>
<dbReference type="Pfam" id="PF03028">
    <property type="entry name" value="Dynein_heavy"/>
    <property type="match status" value="1"/>
</dbReference>
<dbReference type="Pfam" id="PF18198">
    <property type="entry name" value="AAA_lid_11"/>
    <property type="match status" value="1"/>
</dbReference>
<dbReference type="GO" id="GO:0008569">
    <property type="term" value="F:minus-end-directed microtubule motor activity"/>
    <property type="evidence" value="ECO:0007669"/>
    <property type="project" value="InterPro"/>
</dbReference>
<dbReference type="InterPro" id="IPR041658">
    <property type="entry name" value="AAA_lid_11"/>
</dbReference>
<dbReference type="FunFam" id="3.40.50.300:FF:000362">
    <property type="entry name" value="Dynein, axonemal, heavy chain 6"/>
    <property type="match status" value="1"/>
</dbReference>
<evidence type="ECO:0000256" key="2">
    <source>
        <dbReference type="ARBA" id="ARBA00004430"/>
    </source>
</evidence>
<keyword evidence="15" id="KW-0505">Motor protein</keyword>
<dbReference type="InterPro" id="IPR043157">
    <property type="entry name" value="Dynein_AAA1S"/>
</dbReference>
<dbReference type="Gene3D" id="1.20.920.20">
    <property type="match status" value="1"/>
</dbReference>
<evidence type="ECO:0000256" key="3">
    <source>
        <dbReference type="ARBA" id="ARBA00008887"/>
    </source>
</evidence>
<evidence type="ECO:0000259" key="22">
    <source>
        <dbReference type="SMART" id="SM00382"/>
    </source>
</evidence>
<accession>A0A2Y9N2R9</accession>
<dbReference type="GO" id="GO:0031514">
    <property type="term" value="C:motile cilium"/>
    <property type="evidence" value="ECO:0007669"/>
    <property type="project" value="UniProtKB-SubCell"/>
</dbReference>
<dbReference type="FunFam" id="3.40.50.300:FF:005585">
    <property type="entry name" value="Predicted protein"/>
    <property type="match status" value="1"/>
</dbReference>
<dbReference type="SMART" id="SM00382">
    <property type="entry name" value="AAA"/>
    <property type="match status" value="2"/>
</dbReference>
<dbReference type="InterPro" id="IPR003593">
    <property type="entry name" value="AAA+_ATPase"/>
</dbReference>
<evidence type="ECO:0000256" key="17">
    <source>
        <dbReference type="ARBA" id="ARBA00023273"/>
    </source>
</evidence>
<evidence type="ECO:0000256" key="6">
    <source>
        <dbReference type="ARBA" id="ARBA00022701"/>
    </source>
</evidence>
<dbReference type="InterPro" id="IPR024743">
    <property type="entry name" value="Dynein_HC_stalk"/>
</dbReference>
<dbReference type="InterPro" id="IPR026983">
    <property type="entry name" value="DHC"/>
</dbReference>
<dbReference type="InterPro" id="IPR027417">
    <property type="entry name" value="P-loop_NTPase"/>
</dbReference>
<dbReference type="Pfam" id="PF12781">
    <property type="entry name" value="AAA_9"/>
    <property type="match status" value="1"/>
</dbReference>
<keyword evidence="12" id="KW-0243">Dynein</keyword>
<evidence type="ECO:0000313" key="23">
    <source>
        <dbReference type="Proteomes" id="UP000248483"/>
    </source>
</evidence>
<dbReference type="FunFam" id="3.40.50.300:FF:002141">
    <property type="entry name" value="Dynein heavy chain"/>
    <property type="match status" value="1"/>
</dbReference>
<dbReference type="Gene3D" id="1.20.920.30">
    <property type="match status" value="1"/>
</dbReference>
<dbReference type="Gene3D" id="6.10.140.1060">
    <property type="match status" value="1"/>
</dbReference>
<dbReference type="CDD" id="cd00009">
    <property type="entry name" value="AAA"/>
    <property type="match status" value="1"/>
</dbReference>
<feature type="domain" description="AAA+ ATPase" evidence="22">
    <location>
        <begin position="1068"/>
        <end position="1207"/>
    </location>
</feature>
<evidence type="ECO:0000256" key="5">
    <source>
        <dbReference type="ARBA" id="ARBA00022490"/>
    </source>
</evidence>
<dbReference type="Gene3D" id="1.20.58.1120">
    <property type="match status" value="1"/>
</dbReference>
<dbReference type="InterPro" id="IPR041589">
    <property type="entry name" value="DNAH3_AAA_lid_1"/>
</dbReference>
<keyword evidence="5" id="KW-0963">Cytoplasm</keyword>
<dbReference type="FunFam" id="1.20.1270.280:FF:000001">
    <property type="entry name" value="dynein heavy chain 7, axonemal"/>
    <property type="match status" value="1"/>
</dbReference>
<keyword evidence="10" id="KW-0067">ATP-binding</keyword>
<dbReference type="Pfam" id="PF12775">
    <property type="entry name" value="AAA_7"/>
    <property type="match status" value="1"/>
</dbReference>
<keyword evidence="16" id="KW-0206">Cytoskeleton</keyword>
<dbReference type="GeneID" id="111174254"/>
<dbReference type="FunFam" id="3.40.50.300:FF:001112">
    <property type="entry name" value="Dynein heavy chain 12, axonemal"/>
    <property type="match status" value="1"/>
</dbReference>
<dbReference type="InterPro" id="IPR004273">
    <property type="entry name" value="Dynein_heavy_D6_P-loop"/>
</dbReference>
<feature type="coiled-coil region" evidence="20">
    <location>
        <begin position="602"/>
        <end position="662"/>
    </location>
</feature>
<gene>
    <name evidence="24" type="primary">DNAH12</name>
</gene>
<organism evidence="23 24">
    <name type="scientific">Delphinapterus leucas</name>
    <name type="common">Beluga whale</name>
    <dbReference type="NCBI Taxonomy" id="9749"/>
    <lineage>
        <taxon>Eukaryota</taxon>
        <taxon>Metazoa</taxon>
        <taxon>Chordata</taxon>
        <taxon>Craniata</taxon>
        <taxon>Vertebrata</taxon>
        <taxon>Euteleostomi</taxon>
        <taxon>Mammalia</taxon>
        <taxon>Eutheria</taxon>
        <taxon>Laurasiatheria</taxon>
        <taxon>Artiodactyla</taxon>
        <taxon>Whippomorpha</taxon>
        <taxon>Cetacea</taxon>
        <taxon>Odontoceti</taxon>
        <taxon>Monodontidae</taxon>
        <taxon>Delphinapterus</taxon>
    </lineage>
</organism>
<dbReference type="FunFam" id="1.10.472.130:FF:000011">
    <property type="entry name" value="dynein heavy chain 12, axonemal"/>
    <property type="match status" value="1"/>
</dbReference>
<dbReference type="Gene3D" id="1.10.8.1220">
    <property type="match status" value="1"/>
</dbReference>
<evidence type="ECO:0000256" key="4">
    <source>
        <dbReference type="ARBA" id="ARBA00011655"/>
    </source>
</evidence>
<dbReference type="InterPro" id="IPR041228">
    <property type="entry name" value="Dynein_C"/>
</dbReference>
<dbReference type="FunFam" id="1.10.287.2620:FF:000002">
    <property type="entry name" value="Dynein heavy chain 2, axonemal"/>
    <property type="match status" value="1"/>
</dbReference>
<feature type="coiled-coil region" evidence="20">
    <location>
        <begin position="2547"/>
        <end position="2612"/>
    </location>
</feature>
<dbReference type="FunFam" id="1.10.8.710:FF:000004">
    <property type="entry name" value="Dynein axonemal heavy chain 6"/>
    <property type="match status" value="1"/>
</dbReference>
<comment type="subunit">
    <text evidence="4">Consists of at least two heavy chains and a number of intermediate and light chains.</text>
</comment>
<dbReference type="Pfam" id="PF17852">
    <property type="entry name" value="Dynein_AAA_lid"/>
    <property type="match status" value="1"/>
</dbReference>
<dbReference type="InterPro" id="IPR043160">
    <property type="entry name" value="Dynein_C_barrel"/>
</dbReference>
<evidence type="ECO:0000313" key="24">
    <source>
        <dbReference type="RefSeq" id="XP_022428500.1"/>
    </source>
</evidence>
<reference evidence="24" key="1">
    <citation type="submission" date="2025-08" db="UniProtKB">
        <authorList>
            <consortium name="RefSeq"/>
        </authorList>
    </citation>
    <scope>IDENTIFICATION</scope>
    <source>
        <tissue evidence="24">Blood</tissue>
    </source>
</reference>
<dbReference type="CTD" id="201625"/>
<comment type="subcellular location">
    <subcellularLocation>
        <location evidence="1">Cell projection</location>
        <location evidence="1">Cilium</location>
        <location evidence="1">Flagellum</location>
    </subcellularLocation>
    <subcellularLocation>
        <location evidence="2">Cytoplasm</location>
        <location evidence="2">Cytoskeleton</location>
        <location evidence="2">Cilium axoneme</location>
    </subcellularLocation>
</comment>
<dbReference type="Gene3D" id="1.10.8.720">
    <property type="entry name" value="Region D6 of dynein motor"/>
    <property type="match status" value="1"/>
</dbReference>
<proteinExistence type="inferred from homology"/>
<dbReference type="GO" id="GO:0005858">
    <property type="term" value="C:axonemal dynein complex"/>
    <property type="evidence" value="ECO:0007669"/>
    <property type="project" value="UniProtKB-ARBA"/>
</dbReference>
<feature type="region of interest" description="Disordered" evidence="21">
    <location>
        <begin position="744"/>
        <end position="765"/>
    </location>
</feature>
<dbReference type="SUPFAM" id="SSF52540">
    <property type="entry name" value="P-loop containing nucleoside triphosphate hydrolases"/>
    <property type="match status" value="4"/>
</dbReference>
<evidence type="ECO:0000256" key="13">
    <source>
        <dbReference type="ARBA" id="ARBA00023054"/>
    </source>
</evidence>
<dbReference type="FunFam" id="3.40.50.300:FF:000223">
    <property type="entry name" value="Dynein heavy chain 3, axonemal"/>
    <property type="match status" value="1"/>
</dbReference>
<feature type="domain" description="AAA+ ATPase" evidence="22">
    <location>
        <begin position="1703"/>
        <end position="1851"/>
    </location>
</feature>
<dbReference type="Proteomes" id="UP000248483">
    <property type="component" value="Unplaced"/>
</dbReference>
<dbReference type="Gene3D" id="1.20.140.100">
    <property type="entry name" value="Dynein heavy chain, N-terminal domain 2"/>
    <property type="match status" value="1"/>
</dbReference>
<dbReference type="InterPro" id="IPR035706">
    <property type="entry name" value="AAA_9"/>
</dbReference>
<protein>
    <recommendedName>
        <fullName evidence="19">Dynein axonemal heavy chain 12</fullName>
    </recommendedName>
</protein>
<evidence type="ECO:0000256" key="7">
    <source>
        <dbReference type="ARBA" id="ARBA00022737"/>
    </source>
</evidence>
<evidence type="ECO:0000256" key="16">
    <source>
        <dbReference type="ARBA" id="ARBA00023212"/>
    </source>
</evidence>
<evidence type="ECO:0000256" key="12">
    <source>
        <dbReference type="ARBA" id="ARBA00023017"/>
    </source>
</evidence>
<dbReference type="InterPro" id="IPR024317">
    <property type="entry name" value="Dynein_heavy_chain_D4_dom"/>
</dbReference>
<dbReference type="InterPro" id="IPR035699">
    <property type="entry name" value="AAA_6"/>
</dbReference>
<dbReference type="Pfam" id="PF17857">
    <property type="entry name" value="AAA_lid_1"/>
    <property type="match status" value="1"/>
</dbReference>
<dbReference type="Gene3D" id="1.20.1270.280">
    <property type="match status" value="1"/>
</dbReference>
<keyword evidence="6" id="KW-0493">Microtubule</keyword>
<evidence type="ECO:0000256" key="9">
    <source>
        <dbReference type="ARBA" id="ARBA00022786"/>
    </source>
</evidence>
<evidence type="ECO:0000256" key="10">
    <source>
        <dbReference type="ARBA" id="ARBA00022840"/>
    </source>
</evidence>
<keyword evidence="13 20" id="KW-0175">Coiled coil</keyword>
<dbReference type="InterPro" id="IPR042219">
    <property type="entry name" value="AAA_lid_11_sf"/>
</dbReference>
<dbReference type="Pfam" id="PF12774">
    <property type="entry name" value="AAA_6"/>
    <property type="match status" value="1"/>
</dbReference>
<dbReference type="FunFam" id="3.40.50.300:FF:000044">
    <property type="entry name" value="Dynein heavy chain 5, axonemal"/>
    <property type="match status" value="1"/>
</dbReference>
<keyword evidence="17" id="KW-0966">Cell projection</keyword>
<dbReference type="Gene3D" id="1.10.8.710">
    <property type="match status" value="1"/>
</dbReference>
<dbReference type="Gene3D" id="3.10.490.20">
    <property type="match status" value="1"/>
</dbReference>
<sequence length="3760" mass="430264">MSDTNKTAIAAEKEALNLKLPPIVRPLEDIGVGTPAQSKLLSYRRSKEQQKTINQLVIEGAKRNLARTLDKRTPSSPEPDYPPTMTSEIKKKGFNYIYLKQCVESSPIVPIQQEWLDHMLMLIPESLKEGKEREELIQSLINEVSSDFEKSMKRYLVRSALVRPPVKWLEDEGGHLPESPVGLDYSKLWHSNYLQTRKQILASLYIVHPTMKMLLDLGYTTFANTVLLDLTGIRGKGPIDCGSLKNDLSIQARKAEEKIMNTWYPKVISLFTKKESLEGIKPEKLDAFYNCVSTLMSNQLKELLKRTVEGFVKLFDQEDQRGLPIFKMELTFDDDKMEFYPTFQDLEDVVLGLVERIAEALQNVQTVPSWLSGTSTTVSLDTELPEHVLQWALDTLKVAVHHNLEGARKHYETYVEKYNWLLDGTAVKLIETFQAEDHTFDEYTEFVGKFFSLASEIMLLPQWAHFPMVRLDCEGLKTGLTNKAKAFANILLNDIASKHRKENESICSEFEAIKEHALKVPETTEEMMELISYVEKARTVRINELVSRIKESKRRMSYFLDVFLFPPEDLTLNSAVLMWPWKINPIFDENDELLENAKHKKENELIEKREKLILEVEKESRRMEEFAEFAELDHMQQYVTDVRQLQKRIQESEEAVQFINKEEELFRWELTKYPELDKLKVNIEPYQKFFNLVLKWQRTEKRWMDGGFLDLNGESMEAEVDEFSREIFKTLKFFQTKQKKELQEKRKAAKRRSLGEEKLEEEPKENPTITMCTAVMEQIKVIKEYIPTVSILCNPGMRTRHWKQLSEIVGYDLTPDSGTTMRKVLKLNLTPYLEKFEVISAGASKEFSLEKSMHTMMGTWDDIAFHISLYRDTGVCILSSVDEIQALLDDQIIKTQTMRGSPFIKPFEKEIKAYPESARRDWVREWPGQVVLCVSQMFWTSETQEVISSGTEGLKKYYKELQDQLNDIVELVRGKLLKQTRITLGALVTIDVHARDVVMDMIDMGVSHDTDFQWLAQLRYYWEYDNAHVSIINCNVKYAYEYLGNSPRLVITPLTDRCYRTLIGAFYLNLGGAPEGPAGTGKTETTKDLAKALAVQCVVFNCSDGLDYLAMGKFFKGLASSGAWACFDEFNRIELEVLSVVAQQILCIQRAIQQKIEVFIFEGTELKLNPNCFVAITMNPGYAGRSELPDNLKVLFRTVAMMVPNYALIAEISLYSYGFLNAKPLSVKIVMTYRLCSEQLSSQFHYDYGMRAVKAVLVAAGNLKLKFPNENEDILLLRSIKDVNEPKFLSHDIPLFNGITSDLFPGVKLPEADYHEFLECAHEACKVHNLQPVKFFLEKMIQTYEMMIVRHGFMLVGEPFAAKTKVLHMLADTLTLMNERGYGEEEKVIYRTVNPKSITMGQLFGQFDPVSHEWTDGIVANTFREFALSETPDRKWVVFDGPIDTLWIESMNTVLDDNKKLCLMSGEIIQMSPQMSLIFEAMDLSQASPATVSRCGMIYLEPSQLGWEPLVSSWLNSLKGPLQEPDHQALLRGLFDWLIQPTLSLRKKKCKELIPTSDSNVVVSLTRLFEVLLCNVVENDPTSKHIRVWIMACFIFSLIWSIGGSCDTDGRIVFDIYIRLVILGKDESNPIPDSVGKWECHFDEKGLVYDYMYELKNRGRWIHWNELIKSTNLGDKCVKIQDIIVPTMDTIRYTFLMDLSIAYAKPLLFVGPTGTGKSVYVKNKLMNHLEKDLYFPFYVNFSARTSANQVQNIIMARLDKRRKGVFGPPMGKKCIIFIDDMNMPALEKYGAQPPIELLRQFFDCGNWYDLKDTSKITLVDIELIAAMGPPGGGRNPVTPRFIRHFNICTINTFSDETMVRIFSSIVAFYLRTREFPPEYFLVGNQIVNGTMEIYKQSMENLLPTPTKSHYTFNLRDFSRVIRGCLLIERDAVQSKHTMIRLFVHEVLRVFYDRLINDNDRFWLFTLTKNVIRDHFKESFDSIFSHLRKGNAPVTEEDLRNLMFGDYMNPDLEGDDRVYIEIPNIHDFSDIVEQCLDEYNQTHKTRMNLVIFRYVLEHLSRICRILKQSGGNALLVGLGGSGRQSLTRLATSMAKMQIFQPEISKSYGMNEWREDLKVLLRNVGMRGQKTVFLITDTQIKEEAFLEDIDSVLNTGEVPNIFAADEKQEVMEGVHPVAQAGSKHDEFSPLALFAFFVNRCKDNLHVVVAFSPIGDVFRNCLRQFPSLINCCTIDWFQPWPEDALELVAVKFLETLELTEVERREIVPICKHFHTSIMHLSERFLHTLGRHNYVTATSYLELIASFRQLLTKRQQAIMEAKQRYVNGLDKLAFAESQVGEMKIELVQLQPKLEEAKIENAHMMQIIEIESAQVEAKREFVKFDEEIASGKAEEAQALKNECESDLAEAIPALEAALSALDTLKPADITIVKSMKNPPSGVKLVMAAVCVMKDIKPEKVSDPSGTGGKILDYWGPSKKLLGDMNFLRDLREYDKDNIPVTVMQKIRGEYLTNPEFDPPKVAKASSAAEGLCKWIMAMEVYDRVAKVVAPKKARLTEAQKSLAETMELLNQKRAELAEVEHHLENLQATFLEKTEEKARLEDQVELCAKKLERASKLIGGLGGEKSRWSQAADDLQIVYENLTGDVLVSAGVIAYLGAFTAGFRQTCTEDWSMLCKQKKIPCSEEFSLSKTLGDPVKIRAWNIAGLPTDTFSIDNGVIVNNSRRWPLMIDPQGQANKWIKNSEKENQLSVIKLSDSDYMRTLENCIQFGTPLLLENVGEELDPSLEPLLLRQTFKQGGIDCIRLGEVIIEYSFDFKFYITTKLRNPHYMPELATKLSLLNFMITPEGLEDQLLGIVVAKERPELEEERNALILQSAANKKQLKDIEKKILETLSSSEGNILEDESAIKVLDSAKLMSNEITKKQQIAEKTELKIAESREGYRPIAKHSSVLFFSIADLANIDPMYQYSLIWFVNLYINSIHDSNKSKILEKRLRYLNDHFTYNLYCNICRSLFEKDKLLFSFLLCANLLLAKKEIEYQELMFLLTGGVSLKSSEKNPDPTWLQDKSWEEICRASEFPAFKGLRNHFCDNIAEWREIYNSKEPHNAKFPAPMDTMLNELQKIIILRCLRPDKITPAITNYVTDKLGKKFVEPPPFDLTKSYLDSNCTIPLIFVLSPGADPMASLLKFANDKAMSGNKFQAISLGQGQGPIATKMINAAIEEGTWVCLQNCHLAVSWMPMLEKICEDFSPEGCNSSFRLWLTSYPSPKFPVTVLQNGVKMTNEPPTGLRLNLLQSYLTHPVSDPQFFNGCEGKELAWEKLLFGVCFFHALVQERKKFGPLGWNIPYGFNESDLRISIRQLQLFINEYDTIPFEAISYLTGECNYGGRVTDDWDRRLLLTMLADFYNANIIENSHYKFSPSGNYFAPPKGTYNEYIEFIKKLPFTQHPEIFGLHENVDISKDLQQTKILFESLLLTQGGSKQTGSSGSADQILLEITKDILNKLPNDFDIESALLKYPVRYEESMNTVLVQEMERFNNLIKTIRNTLQDLKKAIKGVVVMDSALEALSGSLLVGKVPEIWAQRSYPSLKPLGSYITDFLARLTFLQDWYNSGKPRVFWLSGFFFTQAFLTGAMQNYARKYTIPIDLLGYEFEVISSDTSEGTPEDGVYIHGLYLDGARWDRTSGLLAEQYPKLLFDLMPIIWIKPTKKSQIVKSNAYVCPLYKTSERKGTLSTTGHSTNFVIAMLLKTDQPIQHWIKRGVALLCQLDD</sequence>
<dbReference type="Gene3D" id="3.40.50.300">
    <property type="entry name" value="P-loop containing nucleotide triphosphate hydrolases"/>
    <property type="match status" value="5"/>
</dbReference>
<dbReference type="Pfam" id="PF12777">
    <property type="entry name" value="MT"/>
    <property type="match status" value="1"/>
</dbReference>
<dbReference type="PANTHER" id="PTHR22878:SF70">
    <property type="entry name" value="DYNEIN HEAVY CHAIN 2, AXONEMAL"/>
    <property type="match status" value="1"/>
</dbReference>
<keyword evidence="8" id="KW-0547">Nucleotide-binding</keyword>
<evidence type="ECO:0000256" key="8">
    <source>
        <dbReference type="ARBA" id="ARBA00022741"/>
    </source>
</evidence>
<evidence type="ECO:0000256" key="19">
    <source>
        <dbReference type="ARBA" id="ARBA00069442"/>
    </source>
</evidence>